<dbReference type="Gene3D" id="3.40.366.10">
    <property type="entry name" value="Malonyl-Coenzyme A Acyl Carrier Protein, domain 2"/>
    <property type="match status" value="1"/>
</dbReference>
<dbReference type="InterPro" id="IPR050091">
    <property type="entry name" value="PKS_NRPS_Biosynth_Enz"/>
</dbReference>
<comment type="caution">
    <text evidence="3">The sequence shown here is derived from an EMBL/GenBank/DDBJ whole genome shotgun (WGS) entry which is preliminary data.</text>
</comment>
<evidence type="ECO:0000313" key="3">
    <source>
        <dbReference type="EMBL" id="EUA42238.1"/>
    </source>
</evidence>
<dbReference type="GO" id="GO:0006633">
    <property type="term" value="P:fatty acid biosynthetic process"/>
    <property type="evidence" value="ECO:0007669"/>
    <property type="project" value="TreeGrafter"/>
</dbReference>
<reference evidence="3" key="1">
    <citation type="submission" date="2014-01" db="EMBL/GenBank/DDBJ databases">
        <authorList>
            <person name="Brown-Elliot B."/>
            <person name="Wallace R."/>
            <person name="Lenaerts A."/>
            <person name="Ordway D."/>
            <person name="DeGroote M.A."/>
            <person name="Parker T."/>
            <person name="Sizemore C."/>
            <person name="Tallon L.J."/>
            <person name="Sadzewicz L.K."/>
            <person name="Sengamalay N."/>
            <person name="Fraser C.M."/>
            <person name="Hine E."/>
            <person name="Shefchek K.A."/>
            <person name="Das S.P."/>
            <person name="Tettelin H."/>
        </authorList>
    </citation>
    <scope>NUCLEOTIDE SEQUENCE [LARGE SCALE GENOMIC DNA]</scope>
    <source>
        <strain evidence="3">4042</strain>
    </source>
</reference>
<keyword evidence="1 3" id="KW-0808">Transferase</keyword>
<feature type="domain" description="Malonyl-CoA:ACP transacylase (MAT)" evidence="2">
    <location>
        <begin position="12"/>
        <end position="55"/>
    </location>
</feature>
<dbReference type="PANTHER" id="PTHR43775:SF51">
    <property type="entry name" value="INACTIVE PHENOLPHTHIOCEROL SYNTHESIS POLYKETIDE SYNTHASE TYPE I PKS1-RELATED"/>
    <property type="match status" value="1"/>
</dbReference>
<name>X8BG97_MYCXE</name>
<protein>
    <submittedName>
        <fullName evidence="3">Acyl transferase domain protein</fullName>
    </submittedName>
</protein>
<proteinExistence type="predicted"/>
<evidence type="ECO:0000256" key="1">
    <source>
        <dbReference type="ARBA" id="ARBA00022679"/>
    </source>
</evidence>
<dbReference type="InterPro" id="IPR014043">
    <property type="entry name" value="Acyl_transferase_dom"/>
</dbReference>
<dbReference type="GO" id="GO:0004312">
    <property type="term" value="F:fatty acid synthase activity"/>
    <property type="evidence" value="ECO:0007669"/>
    <property type="project" value="TreeGrafter"/>
</dbReference>
<sequence>MAELDRHLLRPLREVMWGHDENLLNTTEFAQPALFAMEVALFRLLESWGIKPDYVMATRWAS</sequence>
<accession>X8BG97</accession>
<dbReference type="InterPro" id="IPR001227">
    <property type="entry name" value="Ac_transferase_dom_sf"/>
</dbReference>
<dbReference type="PATRIC" id="fig|1299334.3.peg.4260"/>
<evidence type="ECO:0000259" key="2">
    <source>
        <dbReference type="Pfam" id="PF00698"/>
    </source>
</evidence>
<dbReference type="SUPFAM" id="SSF52151">
    <property type="entry name" value="FabD/lysophospholipase-like"/>
    <property type="match status" value="1"/>
</dbReference>
<organism evidence="3">
    <name type="scientific">Mycobacterium xenopi 4042</name>
    <dbReference type="NCBI Taxonomy" id="1299334"/>
    <lineage>
        <taxon>Bacteria</taxon>
        <taxon>Bacillati</taxon>
        <taxon>Actinomycetota</taxon>
        <taxon>Actinomycetes</taxon>
        <taxon>Mycobacteriales</taxon>
        <taxon>Mycobacteriaceae</taxon>
        <taxon>Mycobacterium</taxon>
    </lineage>
</organism>
<dbReference type="AlphaFoldDB" id="X8BG97"/>
<gene>
    <name evidence="3" type="ORF">I553_6098</name>
</gene>
<dbReference type="Pfam" id="PF00698">
    <property type="entry name" value="Acyl_transf_1"/>
    <property type="match status" value="1"/>
</dbReference>
<dbReference type="EMBL" id="JAOB01000042">
    <property type="protein sequence ID" value="EUA42238.1"/>
    <property type="molecule type" value="Genomic_DNA"/>
</dbReference>
<dbReference type="PANTHER" id="PTHR43775">
    <property type="entry name" value="FATTY ACID SYNTHASE"/>
    <property type="match status" value="1"/>
</dbReference>
<dbReference type="InterPro" id="IPR016035">
    <property type="entry name" value="Acyl_Trfase/lysoPLipase"/>
</dbReference>